<dbReference type="Gene3D" id="1.10.10.10">
    <property type="entry name" value="Winged helix-like DNA-binding domain superfamily/Winged helix DNA-binding domain"/>
    <property type="match status" value="1"/>
</dbReference>
<dbReference type="Pfam" id="PF12802">
    <property type="entry name" value="MarR_2"/>
    <property type="match status" value="1"/>
</dbReference>
<evidence type="ECO:0000313" key="3">
    <source>
        <dbReference type="Proteomes" id="UP000475214"/>
    </source>
</evidence>
<dbReference type="GO" id="GO:0003700">
    <property type="term" value="F:DNA-binding transcription factor activity"/>
    <property type="evidence" value="ECO:0007669"/>
    <property type="project" value="InterPro"/>
</dbReference>
<dbReference type="PROSITE" id="PS50995">
    <property type="entry name" value="HTH_MARR_2"/>
    <property type="match status" value="1"/>
</dbReference>
<dbReference type="InterPro" id="IPR039422">
    <property type="entry name" value="MarR/SlyA-like"/>
</dbReference>
<comment type="caution">
    <text evidence="2">The sequence shown here is derived from an EMBL/GenBank/DDBJ whole genome shotgun (WGS) entry which is preliminary data.</text>
</comment>
<dbReference type="AlphaFoldDB" id="A0A6L9SFN2"/>
<evidence type="ECO:0000259" key="1">
    <source>
        <dbReference type="PROSITE" id="PS50995"/>
    </source>
</evidence>
<dbReference type="PANTHER" id="PTHR33164:SF104">
    <property type="entry name" value="TRANSCRIPTIONAL REGULATORY PROTEIN"/>
    <property type="match status" value="1"/>
</dbReference>
<protein>
    <submittedName>
        <fullName evidence="2">MarR family transcriptional regulator</fullName>
    </submittedName>
</protein>
<feature type="domain" description="HTH marR-type" evidence="1">
    <location>
        <begin position="24"/>
        <end position="163"/>
    </location>
</feature>
<gene>
    <name evidence="2" type="ORF">G1H10_22150</name>
</gene>
<dbReference type="InterPro" id="IPR000835">
    <property type="entry name" value="HTH_MarR-typ"/>
</dbReference>
<dbReference type="SMART" id="SM00347">
    <property type="entry name" value="HTH_MARR"/>
    <property type="match status" value="1"/>
</dbReference>
<evidence type="ECO:0000313" key="2">
    <source>
        <dbReference type="EMBL" id="NEE02870.1"/>
    </source>
</evidence>
<dbReference type="PANTHER" id="PTHR33164">
    <property type="entry name" value="TRANSCRIPTIONAL REGULATOR, MARR FAMILY"/>
    <property type="match status" value="1"/>
</dbReference>
<dbReference type="SUPFAM" id="SSF46785">
    <property type="entry name" value="Winged helix' DNA-binding domain"/>
    <property type="match status" value="1"/>
</dbReference>
<sequence>MQEDEVDRLIATIPDDLTDTELLTVELAKRIGLIGRLFQDAVQGILDELNLTHAEFEVLAALRRAGEPYRRKPRDLARDLVLTSGGISNVLLRLETAGLIRRTPDPDDARGRHVELTAAGLEKARDAVRGATQAQVDAMTTVPPATARAAADALRDVSLSLRAPRRL</sequence>
<proteinExistence type="predicted"/>
<dbReference type="EMBL" id="JAAGOA010000017">
    <property type="protein sequence ID" value="NEE02870.1"/>
    <property type="molecule type" value="Genomic_DNA"/>
</dbReference>
<name>A0A6L9SFN2_9ACTN</name>
<dbReference type="InterPro" id="IPR036390">
    <property type="entry name" value="WH_DNA-bd_sf"/>
</dbReference>
<organism evidence="2 3">
    <name type="scientific">Phytoactinopolyspora halotolerans</name>
    <dbReference type="NCBI Taxonomy" id="1981512"/>
    <lineage>
        <taxon>Bacteria</taxon>
        <taxon>Bacillati</taxon>
        <taxon>Actinomycetota</taxon>
        <taxon>Actinomycetes</taxon>
        <taxon>Jiangellales</taxon>
        <taxon>Jiangellaceae</taxon>
        <taxon>Phytoactinopolyspora</taxon>
    </lineage>
</organism>
<dbReference type="InterPro" id="IPR036388">
    <property type="entry name" value="WH-like_DNA-bd_sf"/>
</dbReference>
<dbReference type="Proteomes" id="UP000475214">
    <property type="component" value="Unassembled WGS sequence"/>
</dbReference>
<dbReference type="RefSeq" id="WP_163741829.1">
    <property type="nucleotide sequence ID" value="NZ_JAAGOA010000017.1"/>
</dbReference>
<accession>A0A6L9SFN2</accession>
<keyword evidence="3" id="KW-1185">Reference proteome</keyword>
<dbReference type="GO" id="GO:0006950">
    <property type="term" value="P:response to stress"/>
    <property type="evidence" value="ECO:0007669"/>
    <property type="project" value="TreeGrafter"/>
</dbReference>
<reference evidence="2 3" key="1">
    <citation type="submission" date="2020-02" db="EMBL/GenBank/DDBJ databases">
        <authorList>
            <person name="Li X.-J."/>
            <person name="Han X.-M."/>
        </authorList>
    </citation>
    <scope>NUCLEOTIDE SEQUENCE [LARGE SCALE GENOMIC DNA]</scope>
    <source>
        <strain evidence="2 3">CCTCC AB 2017055</strain>
    </source>
</reference>